<sequence>MISKRSTKLTRGVATALTALLLLAGCGTSDKEKPLQTRSKDDAAKQVETYFRDLAVLVTGNPEAPSKKFGLGPAPCEGRNGEAAKDDRFYVLGTYSLRLSSEQHKAALDKLREDWRNKHYEITEDLHQVKDGTWSITVRNPADGFNINADEPNDENIGFMITSPCYLPNSS</sequence>
<gene>
    <name evidence="2" type="ORF">IW245_002711</name>
</gene>
<dbReference type="PROSITE" id="PS51257">
    <property type="entry name" value="PROKAR_LIPOPROTEIN"/>
    <property type="match status" value="1"/>
</dbReference>
<organism evidence="2 3">
    <name type="scientific">Longispora fulva</name>
    <dbReference type="NCBI Taxonomy" id="619741"/>
    <lineage>
        <taxon>Bacteria</taxon>
        <taxon>Bacillati</taxon>
        <taxon>Actinomycetota</taxon>
        <taxon>Actinomycetes</taxon>
        <taxon>Micromonosporales</taxon>
        <taxon>Micromonosporaceae</taxon>
        <taxon>Longispora</taxon>
    </lineage>
</organism>
<dbReference type="AlphaFoldDB" id="A0A8J7KWF7"/>
<proteinExistence type="predicted"/>
<comment type="caution">
    <text evidence="2">The sequence shown here is derived from an EMBL/GenBank/DDBJ whole genome shotgun (WGS) entry which is preliminary data.</text>
</comment>
<name>A0A8J7KWF7_9ACTN</name>
<keyword evidence="3" id="KW-1185">Reference proteome</keyword>
<feature type="signal peptide" evidence="1">
    <location>
        <begin position="1"/>
        <end position="24"/>
    </location>
</feature>
<reference evidence="2" key="1">
    <citation type="submission" date="2020-11" db="EMBL/GenBank/DDBJ databases">
        <title>Sequencing the genomes of 1000 actinobacteria strains.</title>
        <authorList>
            <person name="Klenk H.-P."/>
        </authorList>
    </citation>
    <scope>NUCLEOTIDE SEQUENCE</scope>
    <source>
        <strain evidence="2">DSM 45356</strain>
    </source>
</reference>
<dbReference type="Proteomes" id="UP000622552">
    <property type="component" value="Unassembled WGS sequence"/>
</dbReference>
<feature type="chain" id="PRO_5039359160" description="Lipoprotein" evidence="1">
    <location>
        <begin position="25"/>
        <end position="171"/>
    </location>
</feature>
<evidence type="ECO:0000313" key="3">
    <source>
        <dbReference type="Proteomes" id="UP000622552"/>
    </source>
</evidence>
<evidence type="ECO:0008006" key="4">
    <source>
        <dbReference type="Google" id="ProtNLM"/>
    </source>
</evidence>
<dbReference type="RefSeq" id="WP_197003480.1">
    <property type="nucleotide sequence ID" value="NZ_BONS01000015.1"/>
</dbReference>
<protein>
    <recommendedName>
        <fullName evidence="4">Lipoprotein</fullName>
    </recommendedName>
</protein>
<keyword evidence="1" id="KW-0732">Signal</keyword>
<evidence type="ECO:0000313" key="2">
    <source>
        <dbReference type="EMBL" id="MBG6136517.1"/>
    </source>
</evidence>
<dbReference type="EMBL" id="JADOUF010000001">
    <property type="protein sequence ID" value="MBG6136517.1"/>
    <property type="molecule type" value="Genomic_DNA"/>
</dbReference>
<evidence type="ECO:0000256" key="1">
    <source>
        <dbReference type="SAM" id="SignalP"/>
    </source>
</evidence>
<accession>A0A8J7KWF7</accession>